<evidence type="ECO:0000256" key="9">
    <source>
        <dbReference type="ARBA" id="ARBA00023768"/>
    </source>
</evidence>
<evidence type="ECO:0000313" key="13">
    <source>
        <dbReference type="EMBL" id="CAJ0949243.1"/>
    </source>
</evidence>
<dbReference type="PANTHER" id="PTHR10075">
    <property type="entry name" value="BASIGIN RELATED"/>
    <property type="match status" value="1"/>
</dbReference>
<evidence type="ECO:0000256" key="5">
    <source>
        <dbReference type="ARBA" id="ARBA00023157"/>
    </source>
</evidence>
<keyword evidence="8" id="KW-0393">Immunoglobulin domain</keyword>
<keyword evidence="5" id="KW-1015">Disulfide bond</keyword>
<dbReference type="PROSITE" id="PS50835">
    <property type="entry name" value="IG_LIKE"/>
    <property type="match status" value="3"/>
</dbReference>
<evidence type="ECO:0000256" key="6">
    <source>
        <dbReference type="ARBA" id="ARBA00023170"/>
    </source>
</evidence>
<evidence type="ECO:0000256" key="3">
    <source>
        <dbReference type="ARBA" id="ARBA00022824"/>
    </source>
</evidence>
<evidence type="ECO:0000256" key="2">
    <source>
        <dbReference type="ARBA" id="ARBA00022475"/>
    </source>
</evidence>
<keyword evidence="2" id="KW-1003">Cell membrane</keyword>
<name>A0ABN9LW29_9NEOB</name>
<evidence type="ECO:0000256" key="11">
    <source>
        <dbReference type="SAM" id="Phobius"/>
    </source>
</evidence>
<keyword evidence="11" id="KW-1133">Transmembrane helix</keyword>
<protein>
    <recommendedName>
        <fullName evidence="10">Basigin</fullName>
    </recommendedName>
</protein>
<evidence type="ECO:0000256" key="8">
    <source>
        <dbReference type="ARBA" id="ARBA00023319"/>
    </source>
</evidence>
<proteinExistence type="predicted"/>
<evidence type="ECO:0000313" key="14">
    <source>
        <dbReference type="Proteomes" id="UP001176940"/>
    </source>
</evidence>
<dbReference type="Gene3D" id="2.60.40.10">
    <property type="entry name" value="Immunoglobulins"/>
    <property type="match status" value="3"/>
</dbReference>
<dbReference type="SMART" id="SM00409">
    <property type="entry name" value="IG"/>
    <property type="match status" value="3"/>
</dbReference>
<keyword evidence="3" id="KW-0256">Endoplasmic reticulum</keyword>
<reference evidence="13" key="1">
    <citation type="submission" date="2023-07" db="EMBL/GenBank/DDBJ databases">
        <authorList>
            <person name="Stuckert A."/>
        </authorList>
    </citation>
    <scope>NUCLEOTIDE SEQUENCE</scope>
</reference>
<gene>
    <name evidence="13" type="ORF">RIMI_LOCUS12523745</name>
</gene>
<comment type="subcellular location">
    <subcellularLocation>
        <location evidence="9">Basolateral cell membrane</location>
        <topology evidence="9">Single-pass type I membrane protein</topology>
    </subcellularLocation>
    <subcellularLocation>
        <location evidence="1">Endoplasmic reticulum membrane</location>
        <topology evidence="1">Single-pass type I membrane protein</topology>
    </subcellularLocation>
</comment>
<feature type="domain" description="Ig-like" evidence="12">
    <location>
        <begin position="121"/>
        <end position="203"/>
    </location>
</feature>
<evidence type="ECO:0000256" key="10">
    <source>
        <dbReference type="ARBA" id="ARBA00023876"/>
    </source>
</evidence>
<sequence>MPTAGFIKSPLSEFRLTGESVELHCEAVGRPMPEIQWWFEADTINENFSQLWDGAREDRVQMNATYVFHAASTLHLLHLNPEDSGTYECRASNDPDRNHLTKSPRIKWIRSQANVVVLDHPEIITDSPDSLGGELLMCNLTDPSIQISGHQWYKGQKLVHEDKDSSQFTTYNITKVSAESSGQYTCKFLTVPELTVIGEVNVTVPPHVVAYKKTEHSNEGDTGVMTCKSNSYPLVEHWMWYKASEDGSTQAIVNGTDERYFIKSTGNKTELRIHQLDIEKDQGEYICNGTNFLGTTGESVALRVRSRLAALWPFLGIVAEVLILVTVIFIYEKRRKPDEAPEDEDGGSAPLTPVLSIFTCSSCGSVSSTDAQQRARTDYVTAPSNLSVTARRRCRQSRTGARSSNEYAAPPLWEVEPHIHCCNERYHVTTQYRKKLQRQEKQGLQGPRREQISDLTVCTALCQITVLTCSAAAFTVPALSRLCEATSLPAGPGSVAILDPGLEEAGREVRPSQQRDHIALLRGAQGSPQGAPSLREASLYRRHIAIIFDRGVPGVNVPGAVRDRSWHIVPDVSCDKQLTPGRDRRRSPRERRRSRWTYYPVRGHGGPPHLDGIMNGRLHYLTSSSVLRLEFDFLVSFILYTTTANPIGF</sequence>
<keyword evidence="14" id="KW-1185">Reference proteome</keyword>
<evidence type="ECO:0000256" key="7">
    <source>
        <dbReference type="ARBA" id="ARBA00023180"/>
    </source>
</evidence>
<feature type="domain" description="Ig-like" evidence="12">
    <location>
        <begin position="2"/>
        <end position="107"/>
    </location>
</feature>
<accession>A0ABN9LW29</accession>
<dbReference type="Proteomes" id="UP001176940">
    <property type="component" value="Unassembled WGS sequence"/>
</dbReference>
<dbReference type="InterPro" id="IPR013783">
    <property type="entry name" value="Ig-like_fold"/>
</dbReference>
<dbReference type="SUPFAM" id="SSF48726">
    <property type="entry name" value="Immunoglobulin"/>
    <property type="match status" value="3"/>
</dbReference>
<dbReference type="EMBL" id="CAUEEQ010029810">
    <property type="protein sequence ID" value="CAJ0949243.1"/>
    <property type="molecule type" value="Genomic_DNA"/>
</dbReference>
<evidence type="ECO:0000259" key="12">
    <source>
        <dbReference type="PROSITE" id="PS50835"/>
    </source>
</evidence>
<keyword evidence="4 11" id="KW-0472">Membrane</keyword>
<keyword evidence="6" id="KW-0675">Receptor</keyword>
<comment type="caution">
    <text evidence="13">The sequence shown here is derived from an EMBL/GenBank/DDBJ whole genome shotgun (WGS) entry which is preliminary data.</text>
</comment>
<evidence type="ECO:0000256" key="4">
    <source>
        <dbReference type="ARBA" id="ARBA00023136"/>
    </source>
</evidence>
<organism evidence="13 14">
    <name type="scientific">Ranitomeya imitator</name>
    <name type="common">mimic poison frog</name>
    <dbReference type="NCBI Taxonomy" id="111125"/>
    <lineage>
        <taxon>Eukaryota</taxon>
        <taxon>Metazoa</taxon>
        <taxon>Chordata</taxon>
        <taxon>Craniata</taxon>
        <taxon>Vertebrata</taxon>
        <taxon>Euteleostomi</taxon>
        <taxon>Amphibia</taxon>
        <taxon>Batrachia</taxon>
        <taxon>Anura</taxon>
        <taxon>Neobatrachia</taxon>
        <taxon>Hyloidea</taxon>
        <taxon>Dendrobatidae</taxon>
        <taxon>Dendrobatinae</taxon>
        <taxon>Ranitomeya</taxon>
    </lineage>
</organism>
<feature type="domain" description="Ig-like" evidence="12">
    <location>
        <begin position="206"/>
        <end position="305"/>
    </location>
</feature>
<feature type="transmembrane region" description="Helical" evidence="11">
    <location>
        <begin position="310"/>
        <end position="331"/>
    </location>
</feature>
<dbReference type="Pfam" id="PF13927">
    <property type="entry name" value="Ig_3"/>
    <property type="match status" value="2"/>
</dbReference>
<keyword evidence="7" id="KW-0325">Glycoprotein</keyword>
<dbReference type="PRINTS" id="PR01856">
    <property type="entry name" value="BASIGIN"/>
</dbReference>
<dbReference type="InterPro" id="IPR003598">
    <property type="entry name" value="Ig_sub2"/>
</dbReference>
<dbReference type="PANTHER" id="PTHR10075:SF107">
    <property type="entry name" value="BASIGIN"/>
    <property type="match status" value="1"/>
</dbReference>
<dbReference type="CDD" id="cd00096">
    <property type="entry name" value="Ig"/>
    <property type="match status" value="1"/>
</dbReference>
<keyword evidence="11" id="KW-0812">Transmembrane</keyword>
<dbReference type="InterPro" id="IPR036179">
    <property type="entry name" value="Ig-like_dom_sf"/>
</dbReference>
<evidence type="ECO:0000256" key="1">
    <source>
        <dbReference type="ARBA" id="ARBA00004115"/>
    </source>
</evidence>
<dbReference type="SMART" id="SM00408">
    <property type="entry name" value="IGc2"/>
    <property type="match status" value="2"/>
</dbReference>
<dbReference type="InterPro" id="IPR003599">
    <property type="entry name" value="Ig_sub"/>
</dbReference>
<dbReference type="InterPro" id="IPR007110">
    <property type="entry name" value="Ig-like_dom"/>
</dbReference>